<organism evidence="2 3">
    <name type="scientific">Mycena venus</name>
    <dbReference type="NCBI Taxonomy" id="2733690"/>
    <lineage>
        <taxon>Eukaryota</taxon>
        <taxon>Fungi</taxon>
        <taxon>Dikarya</taxon>
        <taxon>Basidiomycota</taxon>
        <taxon>Agaricomycotina</taxon>
        <taxon>Agaricomycetes</taxon>
        <taxon>Agaricomycetidae</taxon>
        <taxon>Agaricales</taxon>
        <taxon>Marasmiineae</taxon>
        <taxon>Mycenaceae</taxon>
        <taxon>Mycena</taxon>
    </lineage>
</organism>
<feature type="transmembrane region" description="Helical" evidence="1">
    <location>
        <begin position="20"/>
        <end position="40"/>
    </location>
</feature>
<proteinExistence type="predicted"/>
<accession>A0A8H6Y9T6</accession>
<feature type="transmembrane region" description="Helical" evidence="1">
    <location>
        <begin position="95"/>
        <end position="115"/>
    </location>
</feature>
<gene>
    <name evidence="2" type="ORF">MVEN_01106200</name>
</gene>
<keyword evidence="3" id="KW-1185">Reference proteome</keyword>
<evidence type="ECO:0000313" key="2">
    <source>
        <dbReference type="EMBL" id="KAF7354185.1"/>
    </source>
</evidence>
<feature type="transmembrane region" description="Helical" evidence="1">
    <location>
        <begin position="200"/>
        <end position="223"/>
    </location>
</feature>
<sequence>MSTSSTLLHNIFFNHGARMYNLRVLLLLTIALIPITLVSLRPLSLGDTVDLFYDHSATVITIASSVLILAHHILRLFTHKLNAVADWFIGLTEICISWKVVTYLTGLSFYIWQFVSPKFNAGFNIILVLRPAQLVSLVLSEIWCTATIMQCSTRIFAQHFVFFGGCSGPQAHTPLRVLTNRSISTPLIRGESRGIMITRALILSAVPILLPALALYVIVLSPLTSKVLASTIQPSLPMVFDSSFGTDMGPIPVIILWSTYTPSLGLSVTSSACPSDSFQKSNFTGSQSIKSLAIPQGYVPSVWTCGFAEWFNISDFEIELSVPDKTSSIYIQIGQGDINNIAHYTDAVVLLPGSHLFGALSWTQQAVAPGFAAYLGSLTHFKTILAGEIRSLQPDTLYNASSASDPGSRTLSVTQIQPNPVRFIQQSTENDAIAGIGTMGGFWAFLNGAFVLFFGANIMYFLFGSRPLSALGIVHIFQRRRLVQNWHDDFPALRTEGGKPGSEGAGIVAFLRERLVVAGDEEMSYPVRGAEAQTSSLAYGLRQTSSHKGDAITRAGIAETSQDDVSDVESMWKSGYRLDDVPLMDESPEFGSHKLEH</sequence>
<protein>
    <submittedName>
        <fullName evidence="2">Short-chain dehydrogenase/reductase family protein</fullName>
    </submittedName>
</protein>
<dbReference type="OrthoDB" id="3227921at2759"/>
<dbReference type="AlphaFoldDB" id="A0A8H6Y9T6"/>
<evidence type="ECO:0000313" key="3">
    <source>
        <dbReference type="Proteomes" id="UP000620124"/>
    </source>
</evidence>
<feature type="transmembrane region" description="Helical" evidence="1">
    <location>
        <begin position="121"/>
        <end position="144"/>
    </location>
</feature>
<evidence type="ECO:0000256" key="1">
    <source>
        <dbReference type="SAM" id="Phobius"/>
    </source>
</evidence>
<keyword evidence="1" id="KW-0472">Membrane</keyword>
<reference evidence="2" key="1">
    <citation type="submission" date="2020-05" db="EMBL/GenBank/DDBJ databases">
        <title>Mycena genomes resolve the evolution of fungal bioluminescence.</title>
        <authorList>
            <person name="Tsai I.J."/>
        </authorList>
    </citation>
    <scope>NUCLEOTIDE SEQUENCE</scope>
    <source>
        <strain evidence="2">CCC161011</strain>
    </source>
</reference>
<name>A0A8H6Y9T6_9AGAR</name>
<dbReference type="EMBL" id="JACAZI010000008">
    <property type="protein sequence ID" value="KAF7354185.1"/>
    <property type="molecule type" value="Genomic_DNA"/>
</dbReference>
<feature type="transmembrane region" description="Helical" evidence="1">
    <location>
        <begin position="52"/>
        <end position="74"/>
    </location>
</feature>
<dbReference type="Proteomes" id="UP000620124">
    <property type="component" value="Unassembled WGS sequence"/>
</dbReference>
<keyword evidence="1" id="KW-0812">Transmembrane</keyword>
<feature type="transmembrane region" description="Helical" evidence="1">
    <location>
        <begin position="442"/>
        <end position="463"/>
    </location>
</feature>
<comment type="caution">
    <text evidence="2">The sequence shown here is derived from an EMBL/GenBank/DDBJ whole genome shotgun (WGS) entry which is preliminary data.</text>
</comment>
<keyword evidence="1" id="KW-1133">Transmembrane helix</keyword>